<protein>
    <submittedName>
        <fullName evidence="1">Uncharacterized protein</fullName>
    </submittedName>
</protein>
<dbReference type="EMBL" id="JAGSPA010000001">
    <property type="protein sequence ID" value="MBV7255913.1"/>
    <property type="molecule type" value="Genomic_DNA"/>
</dbReference>
<dbReference type="RefSeq" id="WP_218444310.1">
    <property type="nucleotide sequence ID" value="NZ_JAGSPA010000001.1"/>
</dbReference>
<accession>A0ABS6SBW3</accession>
<comment type="caution">
    <text evidence="1">The sequence shown here is derived from an EMBL/GenBank/DDBJ whole genome shotgun (WGS) entry which is preliminary data.</text>
</comment>
<keyword evidence="2" id="KW-1185">Reference proteome</keyword>
<sequence length="163" mass="17490">MKLTRNSLLTVALLLVAAIALAIYTLGIPNGNDTGGKLAAGSRQMPSSEFEQICRPEELSPSMMRIGSWSVPSDSIKQVSWRVADGAMMDVEVVFALEAVEQISRETSSRIGKSLALSIDGVVVSEPIVNEAISAHQMQFRLPTTDDSTEKLVWGIAPACAEN</sequence>
<organism evidence="1 2">
    <name type="scientific">Pacificimonas pallii</name>
    <dbReference type="NCBI Taxonomy" id="2827236"/>
    <lineage>
        <taxon>Bacteria</taxon>
        <taxon>Pseudomonadati</taxon>
        <taxon>Pseudomonadota</taxon>
        <taxon>Alphaproteobacteria</taxon>
        <taxon>Sphingomonadales</taxon>
        <taxon>Sphingosinicellaceae</taxon>
        <taxon>Pacificimonas</taxon>
    </lineage>
</organism>
<proteinExistence type="predicted"/>
<name>A0ABS6SBW3_9SPHN</name>
<reference evidence="1 2" key="1">
    <citation type="submission" date="2021-04" db="EMBL/GenBank/DDBJ databases">
        <authorList>
            <person name="Pira H."/>
            <person name="Risdian C."/>
            <person name="Wink J."/>
        </authorList>
    </citation>
    <scope>NUCLEOTIDE SEQUENCE [LARGE SCALE GENOMIC DNA]</scope>
    <source>
        <strain evidence="1 2">WHA3</strain>
    </source>
</reference>
<gene>
    <name evidence="1" type="ORF">KCG44_03845</name>
</gene>
<dbReference type="Proteomes" id="UP000722336">
    <property type="component" value="Unassembled WGS sequence"/>
</dbReference>
<evidence type="ECO:0000313" key="2">
    <source>
        <dbReference type="Proteomes" id="UP000722336"/>
    </source>
</evidence>
<evidence type="ECO:0000313" key="1">
    <source>
        <dbReference type="EMBL" id="MBV7255913.1"/>
    </source>
</evidence>